<evidence type="ECO:0000256" key="4">
    <source>
        <dbReference type="ARBA" id="ARBA00023002"/>
    </source>
</evidence>
<proteinExistence type="inferred from homology"/>
<dbReference type="InterPro" id="IPR036188">
    <property type="entry name" value="FAD/NAD-bd_sf"/>
</dbReference>
<dbReference type="SUPFAM" id="SSF51905">
    <property type="entry name" value="FAD/NAD(P)-binding domain"/>
    <property type="match status" value="2"/>
</dbReference>
<dbReference type="Proteomes" id="UP001189429">
    <property type="component" value="Unassembled WGS sequence"/>
</dbReference>
<organism evidence="7 8">
    <name type="scientific">Prorocentrum cordatum</name>
    <dbReference type="NCBI Taxonomy" id="2364126"/>
    <lineage>
        <taxon>Eukaryota</taxon>
        <taxon>Sar</taxon>
        <taxon>Alveolata</taxon>
        <taxon>Dinophyceae</taxon>
        <taxon>Prorocentrales</taxon>
        <taxon>Prorocentraceae</taxon>
        <taxon>Prorocentrum</taxon>
    </lineage>
</organism>
<keyword evidence="8" id="KW-1185">Reference proteome</keyword>
<gene>
    <name evidence="7" type="ORF">PCOR1329_LOCUS43370</name>
</gene>
<reference evidence="7" key="1">
    <citation type="submission" date="2023-10" db="EMBL/GenBank/DDBJ databases">
        <authorList>
            <person name="Chen Y."/>
            <person name="Shah S."/>
            <person name="Dougan E. K."/>
            <person name="Thang M."/>
            <person name="Chan C."/>
        </authorList>
    </citation>
    <scope>NUCLEOTIDE SEQUENCE [LARGE SCALE GENOMIC DNA]</scope>
</reference>
<dbReference type="Gene3D" id="3.50.50.100">
    <property type="match status" value="1"/>
</dbReference>
<dbReference type="PANTHER" id="PTHR43735">
    <property type="entry name" value="APOPTOSIS-INDUCING FACTOR 1"/>
    <property type="match status" value="1"/>
</dbReference>
<evidence type="ECO:0000256" key="1">
    <source>
        <dbReference type="ARBA" id="ARBA00006442"/>
    </source>
</evidence>
<feature type="compositionally biased region" description="Polar residues" evidence="5">
    <location>
        <begin position="471"/>
        <end position="480"/>
    </location>
</feature>
<evidence type="ECO:0000259" key="6">
    <source>
        <dbReference type="Pfam" id="PF07992"/>
    </source>
</evidence>
<evidence type="ECO:0000256" key="5">
    <source>
        <dbReference type="SAM" id="MobiDB-lite"/>
    </source>
</evidence>
<feature type="non-terminal residue" evidence="7">
    <location>
        <position position="1"/>
    </location>
</feature>
<name>A0ABN9TXY7_9DINO</name>
<keyword evidence="2" id="KW-0285">Flavoprotein</keyword>
<feature type="domain" description="FAD/NAD(P)-binding" evidence="6">
    <location>
        <begin position="32"/>
        <end position="350"/>
    </location>
</feature>
<comment type="similarity">
    <text evidence="1">Belongs to the FAD-dependent oxidoreductase family.</text>
</comment>
<protein>
    <recommendedName>
        <fullName evidence="6">FAD/NAD(P)-binding domain-containing protein</fullName>
    </recommendedName>
</protein>
<keyword evidence="3" id="KW-0274">FAD</keyword>
<evidence type="ECO:0000313" key="8">
    <source>
        <dbReference type="Proteomes" id="UP001189429"/>
    </source>
</evidence>
<keyword evidence="4" id="KW-0560">Oxidoreductase</keyword>
<comment type="caution">
    <text evidence="7">The sequence shown here is derived from an EMBL/GenBank/DDBJ whole genome shotgun (WGS) entry which is preliminary data.</text>
</comment>
<evidence type="ECO:0000256" key="3">
    <source>
        <dbReference type="ARBA" id="ARBA00022827"/>
    </source>
</evidence>
<evidence type="ECO:0000256" key="2">
    <source>
        <dbReference type="ARBA" id="ARBA00022630"/>
    </source>
</evidence>
<sequence length="480" mass="52819">AILAEAANNHAVRVPTCFALQKRGAMPPSQSRVLVVGGSFAGLCIGRDLKKDFLVTIVDAKEFFEYTPGVLRAYVKPKHLDALTFTLYPVIEYQMGLKFIWGEVLEMKPDRTAVIKPMFTTAQETIDFDYSIIAAGCNFGVFHKWGESLWFPTIHEKARPEGSWAHIDERFLEGRRRHVLEEYKSIREMNAAKASVMVVGAGFIGVEWVTELEHFFPSLSLAICDMLPKCLGPLPESAAEYCVKYMKRKGITQIYGEKFDEKSPEYLAKTGLKDKSGKPGWDKKYVCVGVKASNYFMPEETLSTVGPGGGKWILMDQTLAVRTREGKRWSVDEKGYGRIYAVGDCNFGCVEIPPDDPDLLREATGHISGPFLGGASTKADITVTGDQVFKRFDEVMIAEKKYEILSITAPKTHGATTVYSVVMGTPFAGKAAGAGVEVKKVGGAGRSINAWPVPPIPKISYPGEEERPSSRAPTSTGSRS</sequence>
<dbReference type="InterPro" id="IPR023753">
    <property type="entry name" value="FAD/NAD-binding_dom"/>
</dbReference>
<dbReference type="PANTHER" id="PTHR43735:SF3">
    <property type="entry name" value="FERROPTOSIS SUPPRESSOR PROTEIN 1"/>
    <property type="match status" value="1"/>
</dbReference>
<dbReference type="EMBL" id="CAUYUJ010015213">
    <property type="protein sequence ID" value="CAK0851181.1"/>
    <property type="molecule type" value="Genomic_DNA"/>
</dbReference>
<evidence type="ECO:0000313" key="7">
    <source>
        <dbReference type="EMBL" id="CAK0851181.1"/>
    </source>
</evidence>
<feature type="region of interest" description="Disordered" evidence="5">
    <location>
        <begin position="445"/>
        <end position="480"/>
    </location>
</feature>
<accession>A0ABN9TXY7</accession>
<dbReference type="Pfam" id="PF07992">
    <property type="entry name" value="Pyr_redox_2"/>
    <property type="match status" value="1"/>
</dbReference>